<reference evidence="2 3" key="1">
    <citation type="submission" date="2016-11" db="EMBL/GenBank/DDBJ databases">
        <authorList>
            <person name="Jaros S."/>
            <person name="Januszkiewicz K."/>
            <person name="Wedrychowicz H."/>
        </authorList>
    </citation>
    <scope>NUCLEOTIDE SEQUENCE [LARGE SCALE GENOMIC DNA]</scope>
    <source>
        <strain evidence="2 3">DSM 44523</strain>
    </source>
</reference>
<dbReference type="Proteomes" id="UP000184501">
    <property type="component" value="Unassembled WGS sequence"/>
</dbReference>
<dbReference type="InterPro" id="IPR009339">
    <property type="entry name" value="DUF998"/>
</dbReference>
<protein>
    <submittedName>
        <fullName evidence="2">Uncharacterized protein</fullName>
    </submittedName>
</protein>
<evidence type="ECO:0000256" key="1">
    <source>
        <dbReference type="SAM" id="Phobius"/>
    </source>
</evidence>
<feature type="transmembrane region" description="Helical" evidence="1">
    <location>
        <begin position="158"/>
        <end position="179"/>
    </location>
</feature>
<evidence type="ECO:0000313" key="3">
    <source>
        <dbReference type="Proteomes" id="UP000184501"/>
    </source>
</evidence>
<feature type="transmembrane region" description="Helical" evidence="1">
    <location>
        <begin position="52"/>
        <end position="71"/>
    </location>
</feature>
<dbReference type="EMBL" id="FQVN01000016">
    <property type="protein sequence ID" value="SHG92536.1"/>
    <property type="molecule type" value="Genomic_DNA"/>
</dbReference>
<dbReference type="AlphaFoldDB" id="A0A1M5NSK5"/>
<accession>A0A1M5NSK5</accession>
<name>A0A1M5NSK5_STRHI</name>
<keyword evidence="1" id="KW-0812">Transmembrane</keyword>
<keyword evidence="1" id="KW-0472">Membrane</keyword>
<feature type="transmembrane region" description="Helical" evidence="1">
    <location>
        <begin position="22"/>
        <end position="45"/>
    </location>
</feature>
<keyword evidence="1" id="KW-1133">Transmembrane helix</keyword>
<dbReference type="STRING" id="2017.SAMN05444320_11695"/>
<feature type="transmembrane region" description="Helical" evidence="1">
    <location>
        <begin position="97"/>
        <end position="116"/>
    </location>
</feature>
<keyword evidence="3" id="KW-1185">Reference proteome</keyword>
<organism evidence="2 3">
    <name type="scientific">Streptoalloteichus hindustanus</name>
    <dbReference type="NCBI Taxonomy" id="2017"/>
    <lineage>
        <taxon>Bacteria</taxon>
        <taxon>Bacillati</taxon>
        <taxon>Actinomycetota</taxon>
        <taxon>Actinomycetes</taxon>
        <taxon>Pseudonocardiales</taxon>
        <taxon>Pseudonocardiaceae</taxon>
        <taxon>Streptoalloteichus</taxon>
    </lineage>
</organism>
<dbReference type="Pfam" id="PF06197">
    <property type="entry name" value="DUF998"/>
    <property type="match status" value="1"/>
</dbReference>
<evidence type="ECO:0000313" key="2">
    <source>
        <dbReference type="EMBL" id="SHG92536.1"/>
    </source>
</evidence>
<sequence>MELSPTASYVSEHSAAKQPYRWFFRLPDVLAGVLLLVAAGVLSVLTGGRVGAALVFGVAFLGGTTAGIAVFPLDCALSRDQLCRAAEEAGELSTAHTVHQVLSVLAFLASVIAAFAAQHLTTGRARTALRAVLSVLLVTGALAVPLQETDWAGLAQRVQLAAVAVGLAVGAGECFATGARARGDQPSREGEGRTVPDR</sequence>
<feature type="transmembrane region" description="Helical" evidence="1">
    <location>
        <begin position="128"/>
        <end position="146"/>
    </location>
</feature>
<proteinExistence type="predicted"/>
<gene>
    <name evidence="2" type="ORF">SAMN05444320_11695</name>
</gene>